<dbReference type="Proteomes" id="UP001050975">
    <property type="component" value="Unassembled WGS sequence"/>
</dbReference>
<gene>
    <name evidence="1" type="ORF">MiSe_18050</name>
</gene>
<sequence length="134" mass="15458">MTSVVKKRRGKMLQYKLIPPAGRYVQVSICLNRVHLDGLTPDAAIAKLIEMGYTPEIRYQLNPQRQEFDLYAVIHEKHITESEMTVEACQRLWSVFSNNSLLYVIGCEADRDRDWIALWDLEKEISPPVKPVAV</sequence>
<evidence type="ECO:0000313" key="1">
    <source>
        <dbReference type="EMBL" id="GET37052.1"/>
    </source>
</evidence>
<keyword evidence="2" id="KW-1185">Reference proteome</keyword>
<name>A0AAV3X2P6_9CYAN</name>
<dbReference type="EMBL" id="BLAY01000022">
    <property type="protein sequence ID" value="GET37052.1"/>
    <property type="molecule type" value="Genomic_DNA"/>
</dbReference>
<protein>
    <submittedName>
        <fullName evidence="1">Uncharacterized protein</fullName>
    </submittedName>
</protein>
<organism evidence="1 2">
    <name type="scientific">Microseira wollei NIES-4236</name>
    <dbReference type="NCBI Taxonomy" id="2530354"/>
    <lineage>
        <taxon>Bacteria</taxon>
        <taxon>Bacillati</taxon>
        <taxon>Cyanobacteriota</taxon>
        <taxon>Cyanophyceae</taxon>
        <taxon>Oscillatoriophycideae</taxon>
        <taxon>Aerosakkonematales</taxon>
        <taxon>Aerosakkonemataceae</taxon>
        <taxon>Microseira</taxon>
    </lineage>
</organism>
<proteinExistence type="predicted"/>
<comment type="caution">
    <text evidence="1">The sequence shown here is derived from an EMBL/GenBank/DDBJ whole genome shotgun (WGS) entry which is preliminary data.</text>
</comment>
<reference evidence="1" key="1">
    <citation type="submission" date="2019-10" db="EMBL/GenBank/DDBJ databases">
        <title>Draft genome sequece of Microseira wollei NIES-4236.</title>
        <authorList>
            <person name="Yamaguchi H."/>
            <person name="Suzuki S."/>
            <person name="Kawachi M."/>
        </authorList>
    </citation>
    <scope>NUCLEOTIDE SEQUENCE</scope>
    <source>
        <strain evidence="1">NIES-4236</strain>
    </source>
</reference>
<dbReference type="AlphaFoldDB" id="A0AAV3X2P6"/>
<evidence type="ECO:0000313" key="2">
    <source>
        <dbReference type="Proteomes" id="UP001050975"/>
    </source>
</evidence>
<accession>A0AAV3X2P6</accession>